<keyword evidence="7" id="KW-1185">Reference proteome</keyword>
<reference evidence="6 7" key="1">
    <citation type="submission" date="2023-07" db="EMBL/GenBank/DDBJ databases">
        <title>Sorghum-associated microbial communities from plants grown in Nebraska, USA.</title>
        <authorList>
            <person name="Schachtman D."/>
        </authorList>
    </citation>
    <scope>NUCLEOTIDE SEQUENCE [LARGE SCALE GENOMIC DNA]</scope>
    <source>
        <strain evidence="6 7">4249</strain>
    </source>
</reference>
<evidence type="ECO:0000259" key="5">
    <source>
        <dbReference type="PROSITE" id="PS51063"/>
    </source>
</evidence>
<dbReference type="RefSeq" id="WP_310315782.1">
    <property type="nucleotide sequence ID" value="NZ_JAVDWU010000004.1"/>
</dbReference>
<dbReference type="SUPFAM" id="SSF51206">
    <property type="entry name" value="cAMP-binding domain-like"/>
    <property type="match status" value="1"/>
</dbReference>
<evidence type="ECO:0000259" key="4">
    <source>
        <dbReference type="PROSITE" id="PS50042"/>
    </source>
</evidence>
<proteinExistence type="predicted"/>
<dbReference type="InterPro" id="IPR018490">
    <property type="entry name" value="cNMP-bd_dom_sf"/>
</dbReference>
<dbReference type="InterPro" id="IPR036388">
    <property type="entry name" value="WH-like_DNA-bd_sf"/>
</dbReference>
<gene>
    <name evidence="6" type="ORF">J2W49_002323</name>
</gene>
<keyword evidence="2" id="KW-0238">DNA-binding</keyword>
<organism evidence="6 7">
    <name type="scientific">Hydrogenophaga palleronii</name>
    <dbReference type="NCBI Taxonomy" id="65655"/>
    <lineage>
        <taxon>Bacteria</taxon>
        <taxon>Pseudomonadati</taxon>
        <taxon>Pseudomonadota</taxon>
        <taxon>Betaproteobacteria</taxon>
        <taxon>Burkholderiales</taxon>
        <taxon>Comamonadaceae</taxon>
        <taxon>Hydrogenophaga</taxon>
    </lineage>
</organism>
<dbReference type="PROSITE" id="PS50042">
    <property type="entry name" value="CNMP_BINDING_3"/>
    <property type="match status" value="1"/>
</dbReference>
<dbReference type="InterPro" id="IPR036390">
    <property type="entry name" value="WH_DNA-bd_sf"/>
</dbReference>
<keyword evidence="3" id="KW-0804">Transcription</keyword>
<name>A0ABU1WM38_9BURK</name>
<sequence>MTTDPAKLLPILQSGRWFRQLPPAFADALVGMGQLRHLQAGEVLFLRKSPPCGLYAVITGSVRISGHDGAPEAARETLLVLLGPPAWFGEIAVFDDAPRTHDAHAHEPTTVLQVPHHELQSWLDRHPRHWRDLGLLMADKMRLAFMNLEEQTALSASQRLARRLLLMARGYGLGANEHATRRVLAITQEELAHMLGLTRQTTNQLLHDLRERQIVRVSRGEIEILDLDALQALGH</sequence>
<feature type="domain" description="HTH crp-type" evidence="5">
    <location>
        <begin position="154"/>
        <end position="228"/>
    </location>
</feature>
<evidence type="ECO:0000313" key="7">
    <source>
        <dbReference type="Proteomes" id="UP001265700"/>
    </source>
</evidence>
<evidence type="ECO:0000313" key="6">
    <source>
        <dbReference type="EMBL" id="MDR7150365.1"/>
    </source>
</evidence>
<evidence type="ECO:0000256" key="3">
    <source>
        <dbReference type="ARBA" id="ARBA00023163"/>
    </source>
</evidence>
<dbReference type="EMBL" id="JAVDWU010000004">
    <property type="protein sequence ID" value="MDR7150365.1"/>
    <property type="molecule type" value="Genomic_DNA"/>
</dbReference>
<dbReference type="CDD" id="cd00038">
    <property type="entry name" value="CAP_ED"/>
    <property type="match status" value="1"/>
</dbReference>
<dbReference type="PANTHER" id="PTHR24567">
    <property type="entry name" value="CRP FAMILY TRANSCRIPTIONAL REGULATORY PROTEIN"/>
    <property type="match status" value="1"/>
</dbReference>
<dbReference type="InterPro" id="IPR000595">
    <property type="entry name" value="cNMP-bd_dom"/>
</dbReference>
<evidence type="ECO:0000256" key="1">
    <source>
        <dbReference type="ARBA" id="ARBA00023015"/>
    </source>
</evidence>
<accession>A0ABU1WM38</accession>
<dbReference type="PANTHER" id="PTHR24567:SF74">
    <property type="entry name" value="HTH-TYPE TRANSCRIPTIONAL REGULATOR ARCR"/>
    <property type="match status" value="1"/>
</dbReference>
<dbReference type="PROSITE" id="PS51063">
    <property type="entry name" value="HTH_CRP_2"/>
    <property type="match status" value="1"/>
</dbReference>
<dbReference type="InterPro" id="IPR050397">
    <property type="entry name" value="Env_Response_Regulators"/>
</dbReference>
<evidence type="ECO:0000256" key="2">
    <source>
        <dbReference type="ARBA" id="ARBA00023125"/>
    </source>
</evidence>
<dbReference type="Gene3D" id="2.60.120.10">
    <property type="entry name" value="Jelly Rolls"/>
    <property type="match status" value="1"/>
</dbReference>
<dbReference type="SMART" id="SM00100">
    <property type="entry name" value="cNMP"/>
    <property type="match status" value="1"/>
</dbReference>
<protein>
    <submittedName>
        <fullName evidence="6">CRP-like cAMP-binding protein</fullName>
    </submittedName>
</protein>
<dbReference type="InterPro" id="IPR014710">
    <property type="entry name" value="RmlC-like_jellyroll"/>
</dbReference>
<feature type="domain" description="Cyclic nucleotide-binding" evidence="4">
    <location>
        <begin position="17"/>
        <end position="123"/>
    </location>
</feature>
<dbReference type="Pfam" id="PF00027">
    <property type="entry name" value="cNMP_binding"/>
    <property type="match status" value="1"/>
</dbReference>
<dbReference type="SUPFAM" id="SSF46785">
    <property type="entry name" value="Winged helix' DNA-binding domain"/>
    <property type="match status" value="1"/>
</dbReference>
<dbReference type="Proteomes" id="UP001265700">
    <property type="component" value="Unassembled WGS sequence"/>
</dbReference>
<dbReference type="InterPro" id="IPR012318">
    <property type="entry name" value="HTH_CRP"/>
</dbReference>
<comment type="caution">
    <text evidence="6">The sequence shown here is derived from an EMBL/GenBank/DDBJ whole genome shotgun (WGS) entry which is preliminary data.</text>
</comment>
<keyword evidence="1" id="KW-0805">Transcription regulation</keyword>
<dbReference type="Pfam" id="PF13545">
    <property type="entry name" value="HTH_Crp_2"/>
    <property type="match status" value="1"/>
</dbReference>
<dbReference type="Gene3D" id="1.10.10.10">
    <property type="entry name" value="Winged helix-like DNA-binding domain superfamily/Winged helix DNA-binding domain"/>
    <property type="match status" value="1"/>
</dbReference>
<dbReference type="SMART" id="SM00419">
    <property type="entry name" value="HTH_CRP"/>
    <property type="match status" value="1"/>
</dbReference>